<reference evidence="3" key="1">
    <citation type="submission" date="2016-07" db="EMBL/GenBank/DDBJ databases">
        <title>Nontailed viruses are major unrecognized killers of bacteria in the ocean.</title>
        <authorList>
            <person name="Kauffman K."/>
            <person name="Hussain F."/>
            <person name="Yang J."/>
            <person name="Arevalo P."/>
            <person name="Brown J."/>
            <person name="Cutler M."/>
            <person name="Kelly L."/>
            <person name="Polz M.F."/>
        </authorList>
    </citation>
    <scope>NUCLEOTIDE SEQUENCE [LARGE SCALE GENOMIC DNA]</scope>
    <source>
        <strain evidence="3">10N.261.45.A10</strain>
    </source>
</reference>
<evidence type="ECO:0000313" key="2">
    <source>
        <dbReference type="EMBL" id="PMN93404.1"/>
    </source>
</evidence>
<feature type="domain" description="ATPase AAA-type core" evidence="1">
    <location>
        <begin position="326"/>
        <end position="522"/>
    </location>
</feature>
<dbReference type="RefSeq" id="WP_102316249.1">
    <property type="nucleotide sequence ID" value="NZ_MCYQ01000004.1"/>
</dbReference>
<protein>
    <recommendedName>
        <fullName evidence="1">ATPase AAA-type core domain-containing protein</fullName>
    </recommendedName>
</protein>
<dbReference type="InterPro" id="IPR003959">
    <property type="entry name" value="ATPase_AAA_core"/>
</dbReference>
<dbReference type="SUPFAM" id="SSF52540">
    <property type="entry name" value="P-loop containing nucleoside triphosphate hydrolases"/>
    <property type="match status" value="1"/>
</dbReference>
<organism evidence="2 3">
    <name type="scientific">Enterovibrio norvegicus</name>
    <dbReference type="NCBI Taxonomy" id="188144"/>
    <lineage>
        <taxon>Bacteria</taxon>
        <taxon>Pseudomonadati</taxon>
        <taxon>Pseudomonadota</taxon>
        <taxon>Gammaproteobacteria</taxon>
        <taxon>Vibrionales</taxon>
        <taxon>Vibrionaceae</taxon>
        <taxon>Enterovibrio</taxon>
    </lineage>
</organism>
<dbReference type="EMBL" id="MDAL01000014">
    <property type="protein sequence ID" value="PMN93404.1"/>
    <property type="molecule type" value="Genomic_DNA"/>
</dbReference>
<accession>A0A2N7LDD7</accession>
<comment type="caution">
    <text evidence="2">The sequence shown here is derived from an EMBL/GenBank/DDBJ whole genome shotgun (WGS) entry which is preliminary data.</text>
</comment>
<dbReference type="Pfam" id="PF13304">
    <property type="entry name" value="AAA_21"/>
    <property type="match status" value="1"/>
</dbReference>
<evidence type="ECO:0000313" key="3">
    <source>
        <dbReference type="Proteomes" id="UP000235387"/>
    </source>
</evidence>
<dbReference type="InterPro" id="IPR027417">
    <property type="entry name" value="P-loop_NTPase"/>
</dbReference>
<name>A0A2N7LDD7_9GAMM</name>
<dbReference type="Proteomes" id="UP000235387">
    <property type="component" value="Unassembled WGS sequence"/>
</dbReference>
<dbReference type="AlphaFoldDB" id="A0A2N7LDD7"/>
<evidence type="ECO:0000259" key="1">
    <source>
        <dbReference type="Pfam" id="PF13304"/>
    </source>
</evidence>
<dbReference type="Gene3D" id="3.40.50.300">
    <property type="entry name" value="P-loop containing nucleotide triphosphate hydrolases"/>
    <property type="match status" value="1"/>
</dbReference>
<sequence>MYNVACIEARDNSAVNLIYIFIENYKLLNKKNIKLSSHYKVTKNKQCFFIENSGLETDFYGENLDIVSFFGPNGSGKSTALELVKKVISNKNIEDISFMAIYEMKSRIYYMNMLEEECKVLYNNNKVIEIYPDDIEQEHRNLINYSHHIEPSIKKSDIKSKGKFRFIDCSNQASLSKLHLKSFKNNEIFNTFNLLENYSIGNRNLNSVPMIAILQPYEELSKSISSITKKINSTFNNLTESEITKDTLVEYLDDIYFQDSAKYLLDKIINKNGFNRSILTEGFPDFFSEDSIGFAIEASRLIRLNKRKVSVQIIERNKTPKLQVIMQYKIIESYFSQINNIRQLNDSECKSFFNLVLYFFDGISGKIESFDYHDTLSSMNTITTGSRFLNQVLDISADDYEIKQLSYFIDSDLNEDFEFRVYNYREFIEASRLFEKYKHLLSSFEIRWNGISSGQYSLLTLLSRIYKNIEPNVEYIIFIDEGEINFHPEWQRQYITDLVNFFSSIDSKFKLILTSHSPIVLSDLPIQSVNHMSTNNTSPPNLFGSNVFDIFTKGFLLERTIGEFSFKKISGKIKKIKSGKANIEEIEKTYNLVSDKFLKKIISDLARKKS</sequence>
<dbReference type="GO" id="GO:0016887">
    <property type="term" value="F:ATP hydrolysis activity"/>
    <property type="evidence" value="ECO:0007669"/>
    <property type="project" value="InterPro"/>
</dbReference>
<proteinExistence type="predicted"/>
<gene>
    <name evidence="2" type="ORF">BCT23_13420</name>
</gene>
<dbReference type="GO" id="GO:0005524">
    <property type="term" value="F:ATP binding"/>
    <property type="evidence" value="ECO:0007669"/>
    <property type="project" value="InterPro"/>
</dbReference>